<keyword evidence="7" id="KW-1185">Reference proteome</keyword>
<name>A0A2T9XZ55_9FUNG</name>
<evidence type="ECO:0000256" key="2">
    <source>
        <dbReference type="ARBA" id="ARBA00022692"/>
    </source>
</evidence>
<evidence type="ECO:0000256" key="3">
    <source>
        <dbReference type="ARBA" id="ARBA00022989"/>
    </source>
</evidence>
<organism evidence="6 7">
    <name type="scientific">Furculomyces boomerangus</name>
    <dbReference type="NCBI Taxonomy" id="61424"/>
    <lineage>
        <taxon>Eukaryota</taxon>
        <taxon>Fungi</taxon>
        <taxon>Fungi incertae sedis</taxon>
        <taxon>Zoopagomycota</taxon>
        <taxon>Kickxellomycotina</taxon>
        <taxon>Harpellomycetes</taxon>
        <taxon>Harpellales</taxon>
        <taxon>Harpellaceae</taxon>
        <taxon>Furculomyces</taxon>
    </lineage>
</organism>
<dbReference type="Pfam" id="PF04116">
    <property type="entry name" value="FA_hydroxylase"/>
    <property type="match status" value="1"/>
</dbReference>
<comment type="caution">
    <text evidence="6">The sequence shown here is derived from an EMBL/GenBank/DDBJ whole genome shotgun (WGS) entry which is preliminary data.</text>
</comment>
<protein>
    <recommendedName>
        <fullName evidence="5">Fatty acid hydroxylase domain-containing protein</fullName>
    </recommendedName>
</protein>
<dbReference type="AlphaFoldDB" id="A0A2T9XZ55"/>
<sequence length="363" mass="43012">MTKNSYSPLHIYTSSKPLFAFNTFLFSLNPIQSPKNTCFLKLIPYTFNQHFACTFFQPYFKMTSLLENHKVKLFLESFSSIGNSAERITPGYTPTKYEALWLSLFEGRNEALVFCAIAFIHHMIFYYGRYLPYYIADYIPSLQKYRLQPDKPTSNEKWWKCFKALLISQFFVQLPMMMIFFPAAKLVGFTLTVPFPPLKSVAIQCIIFLFVEDFYHYWAHRLMHNKYLYKRIHKVHHEYTAPFGITAEYAHPLETIILGQGTISGPILYTYLVEPVHIITMLCWISVRLWQTIEAHCGYDFPWAMSHWFPLWNGADHHDYHHMAFVNNFSSTFRYLDRILGTDKAYQEYYKKRTDAWNSKKSN</sequence>
<dbReference type="EMBL" id="MBFT01001096">
    <property type="protein sequence ID" value="PVU85350.1"/>
    <property type="molecule type" value="Genomic_DNA"/>
</dbReference>
<keyword evidence="3" id="KW-1133">Transmembrane helix</keyword>
<dbReference type="GO" id="GO:0005506">
    <property type="term" value="F:iron ion binding"/>
    <property type="evidence" value="ECO:0007669"/>
    <property type="project" value="InterPro"/>
</dbReference>
<evidence type="ECO:0000256" key="4">
    <source>
        <dbReference type="ARBA" id="ARBA00023136"/>
    </source>
</evidence>
<dbReference type="GO" id="GO:0008610">
    <property type="term" value="P:lipid biosynthetic process"/>
    <property type="evidence" value="ECO:0007669"/>
    <property type="project" value="InterPro"/>
</dbReference>
<dbReference type="GO" id="GO:0016491">
    <property type="term" value="F:oxidoreductase activity"/>
    <property type="evidence" value="ECO:0007669"/>
    <property type="project" value="InterPro"/>
</dbReference>
<evidence type="ECO:0000313" key="6">
    <source>
        <dbReference type="EMBL" id="PVU85350.1"/>
    </source>
</evidence>
<evidence type="ECO:0000256" key="1">
    <source>
        <dbReference type="ARBA" id="ARBA00004370"/>
    </source>
</evidence>
<dbReference type="GO" id="GO:0016020">
    <property type="term" value="C:membrane"/>
    <property type="evidence" value="ECO:0007669"/>
    <property type="project" value="UniProtKB-SubCell"/>
</dbReference>
<dbReference type="Proteomes" id="UP000245699">
    <property type="component" value="Unassembled WGS sequence"/>
</dbReference>
<keyword evidence="2" id="KW-0812">Transmembrane</keyword>
<reference evidence="6 7" key="1">
    <citation type="journal article" date="2018" name="MBio">
        <title>Comparative Genomics Reveals the Core Gene Toolbox for the Fungus-Insect Symbiosis.</title>
        <authorList>
            <person name="Wang Y."/>
            <person name="Stata M."/>
            <person name="Wang W."/>
            <person name="Stajich J.E."/>
            <person name="White M.M."/>
            <person name="Moncalvo J.M."/>
        </authorList>
    </citation>
    <scope>NUCLEOTIDE SEQUENCE [LARGE SCALE GENOMIC DNA]</scope>
    <source>
        <strain evidence="6 7">AUS-77-4</strain>
    </source>
</reference>
<dbReference type="STRING" id="61424.A0A2T9XZ55"/>
<evidence type="ECO:0000259" key="5">
    <source>
        <dbReference type="Pfam" id="PF04116"/>
    </source>
</evidence>
<accession>A0A2T9XZ55</accession>
<dbReference type="InterPro" id="IPR006694">
    <property type="entry name" value="Fatty_acid_hydroxylase"/>
</dbReference>
<proteinExistence type="predicted"/>
<evidence type="ECO:0000313" key="7">
    <source>
        <dbReference type="Proteomes" id="UP000245699"/>
    </source>
</evidence>
<dbReference type="PANTHER" id="PTHR11863">
    <property type="entry name" value="STEROL DESATURASE"/>
    <property type="match status" value="1"/>
</dbReference>
<feature type="domain" description="Fatty acid hydroxylase" evidence="5">
    <location>
        <begin position="206"/>
        <end position="342"/>
    </location>
</feature>
<gene>
    <name evidence="6" type="ORF">BB559_007085</name>
</gene>
<dbReference type="InterPro" id="IPR050307">
    <property type="entry name" value="Sterol_Desaturase_Related"/>
</dbReference>
<keyword evidence="4" id="KW-0472">Membrane</keyword>
<comment type="subcellular location">
    <subcellularLocation>
        <location evidence="1">Membrane</location>
    </subcellularLocation>
</comment>
<dbReference type="OrthoDB" id="1658724at2759"/>